<feature type="region of interest" description="Disordered" evidence="1">
    <location>
        <begin position="87"/>
        <end position="121"/>
    </location>
</feature>
<accession>A0ABS7PG66</accession>
<organism evidence="3 4">
    <name type="scientific">Alteriqipengyuania abyssalis</name>
    <dbReference type="NCBI Taxonomy" id="2860200"/>
    <lineage>
        <taxon>Bacteria</taxon>
        <taxon>Pseudomonadati</taxon>
        <taxon>Pseudomonadota</taxon>
        <taxon>Alphaproteobacteria</taxon>
        <taxon>Sphingomonadales</taxon>
        <taxon>Erythrobacteraceae</taxon>
        <taxon>Alteriqipengyuania</taxon>
    </lineage>
</organism>
<evidence type="ECO:0000256" key="2">
    <source>
        <dbReference type="SAM" id="Phobius"/>
    </source>
</evidence>
<dbReference type="EMBL" id="JAHWXP010000002">
    <property type="protein sequence ID" value="MBY8337195.1"/>
    <property type="molecule type" value="Genomic_DNA"/>
</dbReference>
<reference evidence="3 4" key="1">
    <citation type="submission" date="2021-07" db="EMBL/GenBank/DDBJ databases">
        <title>Alteriqipengyuania abyssalis NZ-12B nov, sp.nov isolated from deep sea sponge in pacific ocean.</title>
        <authorList>
            <person name="Tareen S."/>
            <person name="Wink J."/>
        </authorList>
    </citation>
    <scope>NUCLEOTIDE SEQUENCE [LARGE SCALE GENOMIC DNA]</scope>
    <source>
        <strain evidence="3 4">NZ-12B</strain>
    </source>
</reference>
<name>A0ABS7PG66_9SPHN</name>
<evidence type="ECO:0000256" key="1">
    <source>
        <dbReference type="SAM" id="MobiDB-lite"/>
    </source>
</evidence>
<keyword evidence="2" id="KW-0812">Transmembrane</keyword>
<gene>
    <name evidence="3" type="ORF">KYN89_09045</name>
</gene>
<feature type="compositionally biased region" description="Basic and acidic residues" evidence="1">
    <location>
        <begin position="307"/>
        <end position="317"/>
    </location>
</feature>
<keyword evidence="4" id="KW-1185">Reference proteome</keyword>
<dbReference type="RefSeq" id="WP_222824741.1">
    <property type="nucleotide sequence ID" value="NZ_JAHWXP010000002.1"/>
</dbReference>
<dbReference type="Proteomes" id="UP000759298">
    <property type="component" value="Unassembled WGS sequence"/>
</dbReference>
<sequence length="332" mass="36248">MDLDEVRQDSMRPSRAWLGIVLVIVLLVAAGALFLVWRPETYTETVAALTDKSSDANAPSAHAGASPMATPAMTEPAQVATIIPTPRRSATNPSASGTPNARQTASQASAARVEQQQGGIEQRLAQAEARLSRLDLQAQAAAGNAARAEGLLISFATRRSIERGAELGYLADQLRLRFGDALPNAVRTLTDMSRNPVTLDQLLARLEGLEPKLRASPEEPSLQRLRRELSNLFVVRRRSSPSPRPQRRIERAKMFLETGRYEAAIEEVQNMPGAEAADQWIADVRRYAAAQRALDLIETAAVLEPRKLRDGSGERIDQPSPAVAPVKEQQQR</sequence>
<comment type="caution">
    <text evidence="3">The sequence shown here is derived from an EMBL/GenBank/DDBJ whole genome shotgun (WGS) entry which is preliminary data.</text>
</comment>
<keyword evidence="2" id="KW-1133">Transmembrane helix</keyword>
<feature type="region of interest" description="Disordered" evidence="1">
    <location>
        <begin position="307"/>
        <end position="332"/>
    </location>
</feature>
<keyword evidence="2" id="KW-0472">Membrane</keyword>
<feature type="transmembrane region" description="Helical" evidence="2">
    <location>
        <begin position="16"/>
        <end position="37"/>
    </location>
</feature>
<feature type="compositionally biased region" description="Low complexity" evidence="1">
    <location>
        <begin position="101"/>
        <end position="112"/>
    </location>
</feature>
<feature type="compositionally biased region" description="Polar residues" evidence="1">
    <location>
        <begin position="88"/>
        <end position="100"/>
    </location>
</feature>
<evidence type="ECO:0000313" key="3">
    <source>
        <dbReference type="EMBL" id="MBY8337195.1"/>
    </source>
</evidence>
<proteinExistence type="predicted"/>
<evidence type="ECO:0000313" key="4">
    <source>
        <dbReference type="Proteomes" id="UP000759298"/>
    </source>
</evidence>
<protein>
    <submittedName>
        <fullName evidence="3">Uncharacterized protein</fullName>
    </submittedName>
</protein>